<name>X1JPF7_9ZZZZ</name>
<dbReference type="PANTHER" id="PTHR43861:SF1">
    <property type="entry name" value="TRANS-ACONITATE 2-METHYLTRANSFERASE"/>
    <property type="match status" value="1"/>
</dbReference>
<sequence>LKDCSGLSVMDVGCGYGEYMAESIKRGGIAYGLDSDIYQMALAHIYFVEKLGISESDYHLFHHDIQEAFKEGKLFDAVFCLNVMEHIPREKVALKNIINLSKVGGRVFFIVPIGMKLSGKDDSEEKKKEKELADGCGFNVFFPIDFVNESIRSRGDKHVREYKEDELVEKLKVFPVEVVVNEIFSALAERDDVYTSQLIVVRKVE</sequence>
<dbReference type="CDD" id="cd02440">
    <property type="entry name" value="AdoMet_MTases"/>
    <property type="match status" value="1"/>
</dbReference>
<comment type="caution">
    <text evidence="1">The sequence shown here is derived from an EMBL/GenBank/DDBJ whole genome shotgun (WGS) entry which is preliminary data.</text>
</comment>
<dbReference type="InterPro" id="IPR029063">
    <property type="entry name" value="SAM-dependent_MTases_sf"/>
</dbReference>
<dbReference type="EMBL" id="BARU01033810">
    <property type="protein sequence ID" value="GAH71673.1"/>
    <property type="molecule type" value="Genomic_DNA"/>
</dbReference>
<reference evidence="1" key="1">
    <citation type="journal article" date="2014" name="Front. Microbiol.">
        <title>High frequency of phylogenetically diverse reductive dehalogenase-homologous genes in deep subseafloor sedimentary metagenomes.</title>
        <authorList>
            <person name="Kawai M."/>
            <person name="Futagami T."/>
            <person name="Toyoda A."/>
            <person name="Takaki Y."/>
            <person name="Nishi S."/>
            <person name="Hori S."/>
            <person name="Arai W."/>
            <person name="Tsubouchi T."/>
            <person name="Morono Y."/>
            <person name="Uchiyama I."/>
            <person name="Ito T."/>
            <person name="Fujiyama A."/>
            <person name="Inagaki F."/>
            <person name="Takami H."/>
        </authorList>
    </citation>
    <scope>NUCLEOTIDE SEQUENCE</scope>
    <source>
        <strain evidence="1">Expedition CK06-06</strain>
    </source>
</reference>
<evidence type="ECO:0008006" key="2">
    <source>
        <dbReference type="Google" id="ProtNLM"/>
    </source>
</evidence>
<dbReference type="Gene3D" id="3.40.50.150">
    <property type="entry name" value="Vaccinia Virus protein VP39"/>
    <property type="match status" value="1"/>
</dbReference>
<dbReference type="AlphaFoldDB" id="X1JPF7"/>
<evidence type="ECO:0000313" key="1">
    <source>
        <dbReference type="EMBL" id="GAH71673.1"/>
    </source>
</evidence>
<organism evidence="1">
    <name type="scientific">marine sediment metagenome</name>
    <dbReference type="NCBI Taxonomy" id="412755"/>
    <lineage>
        <taxon>unclassified sequences</taxon>
        <taxon>metagenomes</taxon>
        <taxon>ecological metagenomes</taxon>
    </lineage>
</organism>
<accession>X1JPF7</accession>
<dbReference type="SUPFAM" id="SSF53335">
    <property type="entry name" value="S-adenosyl-L-methionine-dependent methyltransferases"/>
    <property type="match status" value="1"/>
</dbReference>
<dbReference type="PANTHER" id="PTHR43861">
    <property type="entry name" value="TRANS-ACONITATE 2-METHYLTRANSFERASE-RELATED"/>
    <property type="match status" value="1"/>
</dbReference>
<proteinExistence type="predicted"/>
<gene>
    <name evidence="1" type="ORF">S03H2_53137</name>
</gene>
<protein>
    <recommendedName>
        <fullName evidence="2">Methyltransferase domain-containing protein</fullName>
    </recommendedName>
</protein>
<feature type="non-terminal residue" evidence="1">
    <location>
        <position position="1"/>
    </location>
</feature>
<dbReference type="Pfam" id="PF13489">
    <property type="entry name" value="Methyltransf_23"/>
    <property type="match status" value="1"/>
</dbReference>